<dbReference type="AlphaFoldDB" id="A0A1B6G9I7"/>
<feature type="compositionally biased region" description="Basic and acidic residues" evidence="13">
    <location>
        <begin position="525"/>
        <end position="541"/>
    </location>
</feature>
<keyword evidence="11" id="KW-0131">Cell cycle</keyword>
<dbReference type="GO" id="GO:0008270">
    <property type="term" value="F:zinc ion binding"/>
    <property type="evidence" value="ECO:0007669"/>
    <property type="project" value="UniProtKB-KW"/>
</dbReference>
<dbReference type="PANTHER" id="PTHR46600:SF1">
    <property type="entry name" value="THAP DOMAIN-CONTAINING PROTEIN 1"/>
    <property type="match status" value="1"/>
</dbReference>
<feature type="compositionally biased region" description="Basic and acidic residues" evidence="13">
    <location>
        <begin position="577"/>
        <end position="593"/>
    </location>
</feature>
<evidence type="ECO:0000256" key="6">
    <source>
        <dbReference type="ARBA" id="ARBA00023015"/>
    </source>
</evidence>
<keyword evidence="9" id="KW-0804">Transcription</keyword>
<dbReference type="SMART" id="SM00980">
    <property type="entry name" value="THAP"/>
    <property type="match status" value="1"/>
</dbReference>
<evidence type="ECO:0000256" key="10">
    <source>
        <dbReference type="ARBA" id="ARBA00023242"/>
    </source>
</evidence>
<evidence type="ECO:0000256" key="11">
    <source>
        <dbReference type="ARBA" id="ARBA00023306"/>
    </source>
</evidence>
<dbReference type="SMART" id="SM00692">
    <property type="entry name" value="DM3"/>
    <property type="match status" value="1"/>
</dbReference>
<keyword evidence="3" id="KW-0479">Metal-binding</keyword>
<feature type="region of interest" description="Disordered" evidence="13">
    <location>
        <begin position="231"/>
        <end position="253"/>
    </location>
</feature>
<organism evidence="15">
    <name type="scientific">Cuerna arida</name>
    <dbReference type="NCBI Taxonomy" id="1464854"/>
    <lineage>
        <taxon>Eukaryota</taxon>
        <taxon>Metazoa</taxon>
        <taxon>Ecdysozoa</taxon>
        <taxon>Arthropoda</taxon>
        <taxon>Hexapoda</taxon>
        <taxon>Insecta</taxon>
        <taxon>Pterygota</taxon>
        <taxon>Neoptera</taxon>
        <taxon>Paraneoptera</taxon>
        <taxon>Hemiptera</taxon>
        <taxon>Auchenorrhyncha</taxon>
        <taxon>Membracoidea</taxon>
        <taxon>Cicadellidae</taxon>
        <taxon>Cicadellinae</taxon>
        <taxon>Proconiini</taxon>
        <taxon>Cuerna</taxon>
    </lineage>
</organism>
<evidence type="ECO:0000256" key="7">
    <source>
        <dbReference type="ARBA" id="ARBA00023054"/>
    </source>
</evidence>
<evidence type="ECO:0000256" key="8">
    <source>
        <dbReference type="ARBA" id="ARBA00023125"/>
    </source>
</evidence>
<keyword evidence="8 12" id="KW-0238">DNA-binding</keyword>
<evidence type="ECO:0000259" key="14">
    <source>
        <dbReference type="PROSITE" id="PS50950"/>
    </source>
</evidence>
<feature type="region of interest" description="Disordered" evidence="13">
    <location>
        <begin position="564"/>
        <end position="599"/>
    </location>
</feature>
<dbReference type="InterPro" id="IPR006612">
    <property type="entry name" value="THAP_Znf"/>
</dbReference>
<sequence>MRCAVLNCHNSTYNNPDNVTFHGFPSDEITLRKWVVATGITNFVPSAISKICSAHFDYDALIGLSDKLKPKAVPRFFPSTRNSYKGKTLKTVATHEKINDLAVFTSNQNTSDVEIVQGLQNEMKSINSLNSGPHLVFQLHQTDRSPSTSEIKDTLVLNYNWSNLASNSAWLVPVESVKMQENQETRKIIPIPGSLKMNNLLQYPITQVQNPNQPLVPPIKLVDVKKLLQKPPEEEWTSKQDNFPQKREEPQPSYRNVRMIQHSKTPVSKTSDLKMNYTTNRNTPEDSSRVTVSHVLDCLKVILPGKFDFSRLIPNEKVAALVIRYLKLDDNDNSRNIIKYNLKIIIDAAKTRQKRCSNHANHPYLSIKESELQLGVSKIFPAKFSMNDVSNELLNCLCIVLKVDVFYDSYHILRGMIRKFTCEGQKCSEIIWEPHGSSFAYKQTLVDEEYNQITSSTNISMLEMNRRNSEKKSDNGIVPVVKEKKENYKTRHKNKIAKYDDKDFYWANTGVEYDDINNDPTYENPLEKKPKEKVKPKENLKPKPKNKIAKYDEKDVYWADIGVEDDDISNDPTYENPLEKKPKEKVKPKENLKPKPKNKIAKYDDKDFYWANTGVEYDDINNDPTYENP</sequence>
<dbReference type="PROSITE" id="PS50950">
    <property type="entry name" value="ZF_THAP"/>
    <property type="match status" value="1"/>
</dbReference>
<keyword evidence="7" id="KW-0175">Coiled coil</keyword>
<comment type="subcellular location">
    <subcellularLocation>
        <location evidence="1">Nucleus</location>
        <location evidence="1">Nucleoplasm</location>
    </subcellularLocation>
</comment>
<evidence type="ECO:0000256" key="2">
    <source>
        <dbReference type="ARBA" id="ARBA00006177"/>
    </source>
</evidence>
<evidence type="ECO:0000256" key="4">
    <source>
        <dbReference type="ARBA" id="ARBA00022771"/>
    </source>
</evidence>
<proteinExistence type="inferred from homology"/>
<dbReference type="GO" id="GO:0005654">
    <property type="term" value="C:nucleoplasm"/>
    <property type="evidence" value="ECO:0007669"/>
    <property type="project" value="UniProtKB-SubCell"/>
</dbReference>
<dbReference type="PANTHER" id="PTHR46600">
    <property type="entry name" value="THAP DOMAIN-CONTAINING"/>
    <property type="match status" value="1"/>
</dbReference>
<feature type="non-terminal residue" evidence="15">
    <location>
        <position position="629"/>
    </location>
</feature>
<evidence type="ECO:0000256" key="1">
    <source>
        <dbReference type="ARBA" id="ARBA00004642"/>
    </source>
</evidence>
<evidence type="ECO:0000256" key="12">
    <source>
        <dbReference type="PROSITE-ProRule" id="PRU00309"/>
    </source>
</evidence>
<keyword evidence="10" id="KW-0539">Nucleus</keyword>
<feature type="region of interest" description="Disordered" evidence="13">
    <location>
        <begin position="516"/>
        <end position="546"/>
    </location>
</feature>
<reference evidence="15" key="1">
    <citation type="submission" date="2015-11" db="EMBL/GenBank/DDBJ databases">
        <title>De novo transcriptome assembly of four potential Pierce s Disease insect vectors from Arizona vineyards.</title>
        <authorList>
            <person name="Tassone E.E."/>
        </authorList>
    </citation>
    <scope>NUCLEOTIDE SEQUENCE</scope>
</reference>
<evidence type="ECO:0000256" key="5">
    <source>
        <dbReference type="ARBA" id="ARBA00022833"/>
    </source>
</evidence>
<gene>
    <name evidence="15" type="ORF">g.13882</name>
</gene>
<dbReference type="InterPro" id="IPR038441">
    <property type="entry name" value="THAP_Znf_sf"/>
</dbReference>
<dbReference type="EMBL" id="GECZ01010677">
    <property type="protein sequence ID" value="JAS59092.1"/>
    <property type="molecule type" value="Transcribed_RNA"/>
</dbReference>
<dbReference type="Gene3D" id="6.20.210.20">
    <property type="entry name" value="THAP domain"/>
    <property type="match status" value="1"/>
</dbReference>
<dbReference type="Pfam" id="PF05485">
    <property type="entry name" value="THAP"/>
    <property type="match status" value="1"/>
</dbReference>
<keyword evidence="5" id="KW-0862">Zinc</keyword>
<protein>
    <recommendedName>
        <fullName evidence="14">THAP-type domain-containing protein</fullName>
    </recommendedName>
</protein>
<accession>A0A1B6G9I7</accession>
<evidence type="ECO:0000256" key="9">
    <source>
        <dbReference type="ARBA" id="ARBA00023163"/>
    </source>
</evidence>
<keyword evidence="4 12" id="KW-0863">Zinc-finger</keyword>
<feature type="compositionally biased region" description="Basic and acidic residues" evidence="13">
    <location>
        <begin position="231"/>
        <end position="250"/>
    </location>
</feature>
<evidence type="ECO:0000256" key="3">
    <source>
        <dbReference type="ARBA" id="ARBA00022723"/>
    </source>
</evidence>
<evidence type="ECO:0000256" key="13">
    <source>
        <dbReference type="SAM" id="MobiDB-lite"/>
    </source>
</evidence>
<evidence type="ECO:0000313" key="15">
    <source>
        <dbReference type="EMBL" id="JAS59092.1"/>
    </source>
</evidence>
<dbReference type="InterPro" id="IPR026516">
    <property type="entry name" value="THAP1/10"/>
</dbReference>
<feature type="domain" description="THAP-type" evidence="14">
    <location>
        <begin position="1"/>
        <end position="77"/>
    </location>
</feature>
<dbReference type="SUPFAM" id="SSF57716">
    <property type="entry name" value="Glucocorticoid receptor-like (DNA-binding domain)"/>
    <property type="match status" value="1"/>
</dbReference>
<keyword evidence="6" id="KW-0805">Transcription regulation</keyword>
<name>A0A1B6G9I7_9HEMI</name>
<comment type="similarity">
    <text evidence="2">Belongs to the THAP1 family.</text>
</comment>
<dbReference type="GO" id="GO:0043565">
    <property type="term" value="F:sequence-specific DNA binding"/>
    <property type="evidence" value="ECO:0007669"/>
    <property type="project" value="InterPro"/>
</dbReference>